<dbReference type="SUPFAM" id="SSF47986">
    <property type="entry name" value="DEATH domain"/>
    <property type="match status" value="1"/>
</dbReference>
<feature type="compositionally biased region" description="Basic and acidic residues" evidence="21">
    <location>
        <begin position="1550"/>
        <end position="1575"/>
    </location>
</feature>
<feature type="compositionally biased region" description="Basic and acidic residues" evidence="21">
    <location>
        <begin position="1310"/>
        <end position="1319"/>
    </location>
</feature>
<keyword evidence="8" id="KW-1210">Necrosis</keyword>
<evidence type="ECO:0000256" key="10">
    <source>
        <dbReference type="ARBA" id="ARBA00022670"/>
    </source>
</evidence>
<dbReference type="PRINTS" id="PR01407">
    <property type="entry name" value="BUTYPHLNCDUF"/>
</dbReference>
<evidence type="ECO:0000259" key="24">
    <source>
        <dbReference type="PROSITE" id="PS50837"/>
    </source>
</evidence>
<evidence type="ECO:0000256" key="19">
    <source>
        <dbReference type="ARBA" id="ARBA00023288"/>
    </source>
</evidence>
<dbReference type="Gene3D" id="3.80.10.10">
    <property type="entry name" value="Ribonuclease Inhibitor"/>
    <property type="match status" value="1"/>
</dbReference>
<dbReference type="InterPro" id="IPR043136">
    <property type="entry name" value="B30.2/SPRY_sf"/>
</dbReference>
<keyword evidence="11" id="KW-0677">Repeat</keyword>
<evidence type="ECO:0000256" key="12">
    <source>
        <dbReference type="ARBA" id="ARBA00022741"/>
    </source>
</evidence>
<evidence type="ECO:0000256" key="5">
    <source>
        <dbReference type="ARBA" id="ARBA00022475"/>
    </source>
</evidence>
<dbReference type="SUPFAM" id="SSF49899">
    <property type="entry name" value="Concanavalin A-like lectins/glucanases"/>
    <property type="match status" value="1"/>
</dbReference>
<name>A0A8C7IBC8_ONCKI</name>
<keyword evidence="5" id="KW-1003">Cell membrane</keyword>
<dbReference type="GO" id="GO:0061702">
    <property type="term" value="C:canonical inflammasome complex"/>
    <property type="evidence" value="ECO:0007669"/>
    <property type="project" value="UniProtKB-SubCell"/>
</dbReference>
<gene>
    <name evidence="26" type="primary">LOC116360113</name>
</gene>
<proteinExistence type="inferred from homology"/>
<evidence type="ECO:0000259" key="23">
    <source>
        <dbReference type="PROSITE" id="PS50209"/>
    </source>
</evidence>
<evidence type="ECO:0000256" key="1">
    <source>
        <dbReference type="ARBA" id="ARBA00004110"/>
    </source>
</evidence>
<dbReference type="GO" id="GO:0008233">
    <property type="term" value="F:peptidase activity"/>
    <property type="evidence" value="ECO:0007669"/>
    <property type="project" value="UniProtKB-KW"/>
</dbReference>
<dbReference type="InterPro" id="IPR051261">
    <property type="entry name" value="NLR"/>
</dbReference>
<dbReference type="Pfam" id="PF00622">
    <property type="entry name" value="SPRY"/>
    <property type="match status" value="1"/>
</dbReference>
<dbReference type="GO" id="GO:0042981">
    <property type="term" value="P:regulation of apoptotic process"/>
    <property type="evidence" value="ECO:0007669"/>
    <property type="project" value="InterPro"/>
</dbReference>
<dbReference type="Pfam" id="PF17776">
    <property type="entry name" value="NLRC4_HD2"/>
    <property type="match status" value="1"/>
</dbReference>
<feature type="region of interest" description="Disordered" evidence="21">
    <location>
        <begin position="470"/>
        <end position="495"/>
    </location>
</feature>
<dbReference type="InterPro" id="IPR041075">
    <property type="entry name" value="NOD1/2_WH"/>
</dbReference>
<feature type="compositionally biased region" description="Basic and acidic residues" evidence="21">
    <location>
        <begin position="1038"/>
        <end position="1047"/>
    </location>
</feature>
<organism evidence="26 27">
    <name type="scientific">Oncorhynchus kisutch</name>
    <name type="common">Coho salmon</name>
    <name type="synonym">Salmo kisutch</name>
    <dbReference type="NCBI Taxonomy" id="8019"/>
    <lineage>
        <taxon>Eukaryota</taxon>
        <taxon>Metazoa</taxon>
        <taxon>Chordata</taxon>
        <taxon>Craniata</taxon>
        <taxon>Vertebrata</taxon>
        <taxon>Euteleostomi</taxon>
        <taxon>Actinopterygii</taxon>
        <taxon>Neopterygii</taxon>
        <taxon>Teleostei</taxon>
        <taxon>Protacanthopterygii</taxon>
        <taxon>Salmoniformes</taxon>
        <taxon>Salmonidae</taxon>
        <taxon>Salmoninae</taxon>
        <taxon>Oncorhynchus</taxon>
    </lineage>
</organism>
<evidence type="ECO:0000256" key="9">
    <source>
        <dbReference type="ARBA" id="ARBA00022614"/>
    </source>
</evidence>
<evidence type="ECO:0000256" key="3">
    <source>
        <dbReference type="ARBA" id="ARBA00004193"/>
    </source>
</evidence>
<dbReference type="Pfam" id="PF14484">
    <property type="entry name" value="FISNA"/>
    <property type="match status" value="1"/>
</dbReference>
<evidence type="ECO:0000256" key="15">
    <source>
        <dbReference type="ARBA" id="ARBA00022859"/>
    </source>
</evidence>
<keyword evidence="17" id="KW-0564">Palmitate</keyword>
<evidence type="ECO:0000256" key="7">
    <source>
        <dbReference type="ARBA" id="ARBA00022588"/>
    </source>
</evidence>
<dbReference type="SMART" id="SM00368">
    <property type="entry name" value="LRR_RI"/>
    <property type="match status" value="5"/>
</dbReference>
<dbReference type="InterPro" id="IPR001870">
    <property type="entry name" value="B30.2/SPRY"/>
</dbReference>
<dbReference type="Pfam" id="PF13765">
    <property type="entry name" value="PRY"/>
    <property type="match status" value="1"/>
</dbReference>
<accession>A0A8C7IBC8</accession>
<dbReference type="PROSITE" id="PS51830">
    <property type="entry name" value="FIIND"/>
    <property type="match status" value="1"/>
</dbReference>
<evidence type="ECO:0000256" key="6">
    <source>
        <dbReference type="ARBA" id="ARBA00022490"/>
    </source>
</evidence>
<dbReference type="FunFam" id="3.40.50.300:FF:000210">
    <property type="entry name" value="Si:dkey-16p6.1"/>
    <property type="match status" value="1"/>
</dbReference>
<keyword evidence="13" id="KW-0067">ATP-binding</keyword>
<dbReference type="PANTHER" id="PTHR24106">
    <property type="entry name" value="NACHT, LRR AND CARD DOMAINS-CONTAINING"/>
    <property type="match status" value="1"/>
</dbReference>
<dbReference type="Pfam" id="PF00619">
    <property type="entry name" value="CARD"/>
    <property type="match status" value="1"/>
</dbReference>
<keyword evidence="12" id="KW-0547">Nucleotide-binding</keyword>
<dbReference type="Pfam" id="PF23679">
    <property type="entry name" value="UPA-FIIND"/>
    <property type="match status" value="1"/>
</dbReference>
<dbReference type="InterPro" id="IPR007111">
    <property type="entry name" value="NACHT_NTPase"/>
</dbReference>
<keyword evidence="27" id="KW-1185">Reference proteome</keyword>
<evidence type="ECO:0000256" key="4">
    <source>
        <dbReference type="ARBA" id="ARBA00008665"/>
    </source>
</evidence>
<evidence type="ECO:0000256" key="2">
    <source>
        <dbReference type="ARBA" id="ARBA00004187"/>
    </source>
</evidence>
<feature type="domain" description="NACHT" evidence="24">
    <location>
        <begin position="102"/>
        <end position="235"/>
    </location>
</feature>
<feature type="compositionally biased region" description="Basic and acidic residues" evidence="21">
    <location>
        <begin position="1518"/>
        <end position="1527"/>
    </location>
</feature>
<comment type="similarity">
    <text evidence="20">Belongs to the NOD1-NOD2 family.</text>
</comment>
<feature type="compositionally biased region" description="Basic and acidic residues" evidence="21">
    <location>
        <begin position="1278"/>
        <end position="1287"/>
    </location>
</feature>
<dbReference type="PROSITE" id="PS50837">
    <property type="entry name" value="NACHT"/>
    <property type="match status" value="1"/>
</dbReference>
<dbReference type="InterPro" id="IPR029495">
    <property type="entry name" value="NACHT-assoc"/>
</dbReference>
<dbReference type="InterPro" id="IPR032675">
    <property type="entry name" value="LRR_dom_sf"/>
</dbReference>
<dbReference type="CDD" id="cd16040">
    <property type="entry name" value="SPRY_PRY_SNTX"/>
    <property type="match status" value="1"/>
</dbReference>
<keyword evidence="10" id="KW-0645">Protease</keyword>
<dbReference type="Pfam" id="PF13516">
    <property type="entry name" value="LRR_6"/>
    <property type="match status" value="2"/>
</dbReference>
<dbReference type="GO" id="GO:0005524">
    <property type="term" value="F:ATP binding"/>
    <property type="evidence" value="ECO:0007669"/>
    <property type="project" value="UniProtKB-KW"/>
</dbReference>
<feature type="compositionally biased region" description="Basic and acidic residues" evidence="21">
    <location>
        <begin position="1454"/>
        <end position="1463"/>
    </location>
</feature>
<keyword evidence="18" id="KW-1271">Inflammasome</keyword>
<dbReference type="Gene3D" id="2.60.120.920">
    <property type="match status" value="1"/>
</dbReference>
<keyword evidence="19" id="KW-0449">Lipoprotein</keyword>
<dbReference type="InterPro" id="IPR027417">
    <property type="entry name" value="P-loop_NTPase"/>
</dbReference>
<dbReference type="GO" id="GO:0016323">
    <property type="term" value="C:basolateral plasma membrane"/>
    <property type="evidence" value="ECO:0007669"/>
    <property type="project" value="UniProtKB-SubCell"/>
</dbReference>
<dbReference type="SMART" id="SM00589">
    <property type="entry name" value="PRY"/>
    <property type="match status" value="1"/>
</dbReference>
<dbReference type="Gene3D" id="3.40.50.300">
    <property type="entry name" value="P-loop containing nucleotide triphosphate hydrolases"/>
    <property type="match status" value="1"/>
</dbReference>
<dbReference type="Proteomes" id="UP000694557">
    <property type="component" value="Unassembled WGS sequence"/>
</dbReference>
<feature type="compositionally biased region" description="Basic and acidic residues" evidence="21">
    <location>
        <begin position="1502"/>
        <end position="1511"/>
    </location>
</feature>
<dbReference type="CDD" id="cd08325">
    <property type="entry name" value="CARD_CASP1-like"/>
    <property type="match status" value="1"/>
</dbReference>
<dbReference type="Pfam" id="PF13553">
    <property type="entry name" value="FIIND"/>
    <property type="match status" value="1"/>
</dbReference>
<evidence type="ECO:0000256" key="17">
    <source>
        <dbReference type="ARBA" id="ARBA00023139"/>
    </source>
</evidence>
<dbReference type="InterPro" id="IPR013320">
    <property type="entry name" value="ConA-like_dom_sf"/>
</dbReference>
<dbReference type="InterPro" id="IPR041267">
    <property type="entry name" value="NLRP_HD2"/>
</dbReference>
<keyword evidence="10" id="KW-0378">Hydrolase</keyword>
<evidence type="ECO:0000256" key="11">
    <source>
        <dbReference type="ARBA" id="ARBA00022737"/>
    </source>
</evidence>
<dbReference type="InterPro" id="IPR006574">
    <property type="entry name" value="PRY"/>
</dbReference>
<dbReference type="PROSITE" id="PS50209">
    <property type="entry name" value="CARD"/>
    <property type="match status" value="1"/>
</dbReference>
<keyword evidence="14" id="KW-0832">Ubl conjugation</keyword>
<dbReference type="InterPro" id="IPR003879">
    <property type="entry name" value="Butyrophylin_SPRY"/>
</dbReference>
<dbReference type="GO" id="GO:0012501">
    <property type="term" value="P:programmed cell death"/>
    <property type="evidence" value="ECO:0007669"/>
    <property type="project" value="UniProtKB-KW"/>
</dbReference>
<dbReference type="PROSITE" id="PS50188">
    <property type="entry name" value="B302_SPRY"/>
    <property type="match status" value="1"/>
</dbReference>
<dbReference type="GeneTree" id="ENSGT01150000286927"/>
<feature type="compositionally biased region" description="Basic and acidic residues" evidence="21">
    <location>
        <begin position="1422"/>
        <end position="1431"/>
    </location>
</feature>
<protein>
    <recommendedName>
        <fullName evidence="28">NACHT, LRR and PYD domains-containing protein 12-like</fullName>
    </recommendedName>
</protein>
<feature type="domain" description="FIIND" evidence="25">
    <location>
        <begin position="1599"/>
        <end position="1880"/>
    </location>
</feature>
<evidence type="ECO:0000256" key="16">
    <source>
        <dbReference type="ARBA" id="ARBA00023136"/>
    </source>
</evidence>
<evidence type="ECO:0000313" key="27">
    <source>
        <dbReference type="Proteomes" id="UP000694557"/>
    </source>
</evidence>
<comment type="similarity">
    <text evidence="4">Belongs to the NLRP family.</text>
</comment>
<evidence type="ECO:0000256" key="18">
    <source>
        <dbReference type="ARBA" id="ARBA00023233"/>
    </source>
</evidence>
<evidence type="ECO:0000256" key="21">
    <source>
        <dbReference type="SAM" id="MobiDB-lite"/>
    </source>
</evidence>
<dbReference type="InterPro" id="IPR011029">
    <property type="entry name" value="DEATH-like_dom_sf"/>
</dbReference>
<dbReference type="Pfam" id="PF05729">
    <property type="entry name" value="NACHT"/>
    <property type="match status" value="1"/>
</dbReference>
<feature type="compositionally biased region" description="Basic and acidic residues" evidence="21">
    <location>
        <begin position="1486"/>
        <end position="1495"/>
    </location>
</feature>
<keyword evidence="16" id="KW-0472">Membrane</keyword>
<reference evidence="26" key="1">
    <citation type="submission" date="2025-08" db="UniProtKB">
        <authorList>
            <consortium name="Ensembl"/>
        </authorList>
    </citation>
    <scope>IDENTIFICATION</scope>
</reference>
<evidence type="ECO:0008006" key="28">
    <source>
        <dbReference type="Google" id="ProtNLM"/>
    </source>
</evidence>
<dbReference type="GO" id="GO:0045087">
    <property type="term" value="P:innate immune response"/>
    <property type="evidence" value="ECO:0007669"/>
    <property type="project" value="UniProtKB-KW"/>
</dbReference>
<feature type="domain" description="CARD" evidence="23">
    <location>
        <begin position="1887"/>
        <end position="1979"/>
    </location>
</feature>
<evidence type="ECO:0000313" key="26">
    <source>
        <dbReference type="Ensembl" id="ENSOKIP00005069861.1"/>
    </source>
</evidence>
<dbReference type="Ensembl" id="ENSOKIT00005074317.1">
    <property type="protein sequence ID" value="ENSOKIP00005069861.1"/>
    <property type="gene ID" value="ENSOKIG00005030004.1"/>
</dbReference>
<evidence type="ECO:0000256" key="13">
    <source>
        <dbReference type="ARBA" id="ARBA00022840"/>
    </source>
</evidence>
<keyword evidence="15" id="KW-0391">Immunity</keyword>
<comment type="subcellular location">
    <subcellularLocation>
        <location evidence="2">Basolateral cell membrane</location>
    </subcellularLocation>
    <subcellularLocation>
        <location evidence="3">Cell membrane</location>
        <topology evidence="3">Lipid-anchor</topology>
    </subcellularLocation>
    <subcellularLocation>
        <location evidence="1">Inflammasome</location>
    </subcellularLocation>
</comment>
<dbReference type="InterPro" id="IPR001315">
    <property type="entry name" value="CARD"/>
</dbReference>
<evidence type="ECO:0000256" key="14">
    <source>
        <dbReference type="ARBA" id="ARBA00022843"/>
    </source>
</evidence>
<reference evidence="26" key="2">
    <citation type="submission" date="2025-09" db="UniProtKB">
        <authorList>
            <consortium name="Ensembl"/>
        </authorList>
    </citation>
    <scope>IDENTIFICATION</scope>
</reference>
<evidence type="ECO:0000256" key="8">
    <source>
        <dbReference type="ARBA" id="ARBA00022590"/>
    </source>
</evidence>
<dbReference type="InterPro" id="IPR003877">
    <property type="entry name" value="SPRY_dom"/>
</dbReference>
<keyword evidence="6" id="KW-0963">Cytoplasm</keyword>
<evidence type="ECO:0000259" key="22">
    <source>
        <dbReference type="PROSITE" id="PS50188"/>
    </source>
</evidence>
<dbReference type="InterPro" id="IPR001611">
    <property type="entry name" value="Leu-rich_rpt"/>
</dbReference>
<dbReference type="SMART" id="SM01288">
    <property type="entry name" value="FISNA"/>
    <property type="match status" value="1"/>
</dbReference>
<keyword evidence="9" id="KW-0433">Leucine-rich repeat</keyword>
<evidence type="ECO:0000259" key="25">
    <source>
        <dbReference type="PROSITE" id="PS51830"/>
    </source>
</evidence>
<dbReference type="Gene3D" id="1.10.533.10">
    <property type="entry name" value="Death Domain, Fas"/>
    <property type="match status" value="1"/>
</dbReference>
<feature type="domain" description="B30.2/SPRY" evidence="22">
    <location>
        <begin position="828"/>
        <end position="1025"/>
    </location>
</feature>
<feature type="region of interest" description="Disordered" evidence="21">
    <location>
        <begin position="1026"/>
        <end position="1584"/>
    </location>
</feature>
<dbReference type="GO" id="GO:0006508">
    <property type="term" value="P:proteolysis"/>
    <property type="evidence" value="ECO:0007669"/>
    <property type="project" value="UniProtKB-KW"/>
</dbReference>
<sequence>MSPNSHCFPTGQSLLTVQQDIKAKLKHKYQHISEGIGHHGNQSLFKDIYTDLYITEGGSGGVSNEHEVRQIEMASKKLTTQETPIKCNDIFKPLPGQDKPIRTVLTKGIAGIGKTVSGQKFILDWAEGKANQDVHFMFPLPFRDLNLKKDQYSLMQLLSHYFSELKEIDSIEDGETKTVFIFDGLDECRLPLDFKNNEKCCDVTEPTSVDVLLTNLIKGNLLPSALIWITSRPAAANQIPPECVDQVTEVRGFNDPQKEEYFRKKIPDQNLANEIIKHMKTSRSLHIMCHMPVFCWISATVLEMILKEAEKDEVPKTLTQMYSHFMIQIIVKNRKYNKATETNPKELSQSDKEMILKLAKLAFQQLQKGNLIFYEEDLRECGLDVTEASEYSALCTEIFKEESGLYQDKVYSFVHLSIQEFLAAVHALESCLGKKENVFYPKGVTKRQDYYENSRFKFWSCKLKPDKLTSIDDNNSDDDDSDEDKKDDNDEEESIQLSDLHRSAVDQALKSEIGHLDLFLRFLLGLSLESNQNLLRGLLTQTGCTTQTNEETVERTVRYLTDNINQESSPERIINLFHCLNELDANSLVEDMQTSLRSGTLSETELKPDQCSALAYLLLMSEEVLEEFDLKTYNTSEEGYQRLLPVVRTCKRALLDGCKLTYKSCETLASALQTPNSPLRELDLSYNDLGDRGVELLCVGLTSPLCNIQTLVLGQCGLTEGCCSDLASVLSSPSSQLKQLELRDNDLQDSGVTLLSAGLKDPDCKLHTLGLSGCLVTEEGCAALSSALSSNPSHLKELDLSYNHPGDSAGGLLSAALVDPTYKRMKLNVDHGGECRLKSGLRKYACYLTLDPNTPHPNLRLSEGSRKVTRVVEDQHYEDHPDRFDCHCQVVCSEVISGGRYYWELERDGDMADIGVVYKGMKRKGREDDSWIGLNRKSWCLYCYDSAYEFIHAGVSRSISGRYSHRVGVYLDWPAGTLSFYSVSSSGTLTHLHTEHTTFTEPLYPGFGVYSSSSVTLCQIDDQHIQRDHGGESWIKPGPEDTRDHGGESWINPGPEDTRDHGGESWINPGPEDTRDHGGESWINPGPEDTRDHGGESWINPGPEDTRDHGGESWINPGPEDTRDHGGESWINPGPEDTRDHGGESWINPGPEDTRDHGGESWINPGPEDTRDHGGESWINPGPEDTRDHGGESWINPGPEDTRDHGGESWINPGPEDTRDHGGESWINPGPEDTRDHGGESWINPGPEDTRDHGGESWINPGPEDTRDHGGESWIKPGPEDTRDHGGESWINPGPEDTRDHGGESWIKPGPEDTRDHGGESWINPGPEDTRDHGGESWINPGPEDTRDHGGESWINPGPEDTRDHGGESWINPGPEDTRDHGGESWIKPGPEDTRDHGGESWINPGPEDTRDHGGESWIKPGPEDTRDHGGESWINPGPEDTRDHGGESWIKPGPEDTRDHGGESWINPGPEDTRDHGGESWIKPGPEDTRDHGGESWIKPGPEDTRDHGGESWIKPGPEDTRDHGGESWINPGPEDTRDHGGESWIKPGPEDTRDHRGESWIKPGPEDTRDHGGESWIKPGPETWIPQSCKTCDHVEDSTHWLQIEPLTSTVQGVTMFRHRTPKGSYECTVSGLRWLCERDVILKYHFRNWEPYSQLLKDMQYTQGGPLLDITMELGELEEVHLPHFVCLGTNPSLRNEMKILHVEEHGVSLEEVHEVTRFHVKILHPKFSPIALILRLLSWNVDVHCELMLYLTVKRETLISRLYLFPWNPGQIQAVEQQEKSYGSSRFLISRPEQSFKLYSFFRLNIPCSTSINPQRIHLIQRDTTPSFFKAIVKITGIDIEMELFGDDERTAWKEKVSRYEYISDTCSTSAVSGAGGPAESSLTGSAEQQLRSVRTEFVKRVSGPVLNELLDRLLQHTVINQEDMESVKGIAERAEKARDIIDMVLRKGTESCSRMINLLGEMDPNLWSQLQISVGVPT</sequence>
<keyword evidence="7" id="KW-0399">Innate immunity</keyword>
<evidence type="ECO:0000256" key="20">
    <source>
        <dbReference type="ARBA" id="ARBA00038296"/>
    </source>
</evidence>
<feature type="compositionally biased region" description="Basic and acidic residues" evidence="21">
    <location>
        <begin position="1390"/>
        <end position="1399"/>
    </location>
</feature>
<dbReference type="SUPFAM" id="SSF52047">
    <property type="entry name" value="RNI-like"/>
    <property type="match status" value="1"/>
</dbReference>
<dbReference type="InterPro" id="IPR025307">
    <property type="entry name" value="FIIND_dom"/>
</dbReference>
<dbReference type="Pfam" id="PF17779">
    <property type="entry name" value="WHD_NOD2"/>
    <property type="match status" value="1"/>
</dbReference>